<dbReference type="HAMAP" id="MF_01464_B">
    <property type="entry name" value="SecF_B"/>
    <property type="match status" value="1"/>
</dbReference>
<dbReference type="OrthoDB" id="9805019at2"/>
<feature type="transmembrane region" description="Helical" evidence="10">
    <location>
        <begin position="199"/>
        <end position="220"/>
    </location>
</feature>
<comment type="subcellular location">
    <subcellularLocation>
        <location evidence="1 10">Cell membrane</location>
        <topology evidence="1 10">Multi-pass membrane protein</topology>
    </subcellularLocation>
</comment>
<dbReference type="InterPro" id="IPR022813">
    <property type="entry name" value="SecD/SecF_arch_bac"/>
</dbReference>
<comment type="function">
    <text evidence="10">Part of the Sec protein translocase complex. Interacts with the SecYEG preprotein conducting channel. SecDF uses the proton motive force (PMF) to complete protein translocation after the ATP-dependent function of SecA.</text>
</comment>
<evidence type="ECO:0000256" key="5">
    <source>
        <dbReference type="ARBA" id="ARBA00022692"/>
    </source>
</evidence>
<evidence type="ECO:0000256" key="7">
    <source>
        <dbReference type="ARBA" id="ARBA00022989"/>
    </source>
</evidence>
<dbReference type="Proteomes" id="UP000000263">
    <property type="component" value="Chromosome"/>
</dbReference>
<evidence type="ECO:0000256" key="6">
    <source>
        <dbReference type="ARBA" id="ARBA00022927"/>
    </source>
</evidence>
<evidence type="ECO:0000256" key="2">
    <source>
        <dbReference type="ARBA" id="ARBA00022448"/>
    </source>
</evidence>
<keyword evidence="5 10" id="KW-0812">Transmembrane</keyword>
<dbReference type="FunFam" id="1.20.1640.10:FF:000055">
    <property type="entry name" value="Protein-export membrane protein SecF"/>
    <property type="match status" value="1"/>
</dbReference>
<dbReference type="Pfam" id="PF02355">
    <property type="entry name" value="SecD_SecF_C"/>
    <property type="match status" value="1"/>
</dbReference>
<dbReference type="GO" id="GO:0043952">
    <property type="term" value="P:protein transport by the Sec complex"/>
    <property type="evidence" value="ECO:0007669"/>
    <property type="project" value="UniProtKB-UniRule"/>
</dbReference>
<reference evidence="12 13" key="1">
    <citation type="submission" date="2007-08" db="EMBL/GenBank/DDBJ databases">
        <title>Complete sequence of Roseiflexus castenholzii DSM 13941.</title>
        <authorList>
            <consortium name="US DOE Joint Genome Institute"/>
            <person name="Copeland A."/>
            <person name="Lucas S."/>
            <person name="Lapidus A."/>
            <person name="Barry K."/>
            <person name="Glavina del Rio T."/>
            <person name="Dalin E."/>
            <person name="Tice H."/>
            <person name="Pitluck S."/>
            <person name="Thompson L.S."/>
            <person name="Brettin T."/>
            <person name="Bruce D."/>
            <person name="Detter J.C."/>
            <person name="Han C."/>
            <person name="Tapia R."/>
            <person name="Schmutz J."/>
            <person name="Larimer F."/>
            <person name="Land M."/>
            <person name="Hauser L."/>
            <person name="Kyrpides N."/>
            <person name="Mikhailova N."/>
            <person name="Bryant D.A."/>
            <person name="Hanada S."/>
            <person name="Tsukatani Y."/>
            <person name="Richardson P."/>
        </authorList>
    </citation>
    <scope>NUCLEOTIDE SEQUENCE [LARGE SCALE GENOMIC DNA]</scope>
    <source>
        <strain evidence="13">DSM 13941 / HLO8</strain>
    </source>
</reference>
<dbReference type="InterPro" id="IPR005665">
    <property type="entry name" value="SecF_bac"/>
</dbReference>
<feature type="transmembrane region" description="Helical" evidence="10">
    <location>
        <begin position="139"/>
        <end position="158"/>
    </location>
</feature>
<evidence type="ECO:0000256" key="9">
    <source>
        <dbReference type="ARBA" id="ARBA00023136"/>
    </source>
</evidence>
<comment type="similarity">
    <text evidence="10">Belongs to the SecD/SecF family. SecF subfamily.</text>
</comment>
<dbReference type="Gene3D" id="1.20.1640.10">
    <property type="entry name" value="Multidrug efflux transporter AcrB transmembrane domain"/>
    <property type="match status" value="1"/>
</dbReference>
<dbReference type="AlphaFoldDB" id="A7NP79"/>
<evidence type="ECO:0000256" key="4">
    <source>
        <dbReference type="ARBA" id="ARBA00022519"/>
    </source>
</evidence>
<feature type="transmembrane region" description="Helical" evidence="10">
    <location>
        <begin position="170"/>
        <end position="193"/>
    </location>
</feature>
<dbReference type="GO" id="GO:0005886">
    <property type="term" value="C:plasma membrane"/>
    <property type="evidence" value="ECO:0007669"/>
    <property type="project" value="UniProtKB-SubCell"/>
</dbReference>
<keyword evidence="2 10" id="KW-0813">Transport</keyword>
<keyword evidence="7 10" id="KW-1133">Transmembrane helix</keyword>
<evidence type="ECO:0000256" key="10">
    <source>
        <dbReference type="HAMAP-Rule" id="MF_01464"/>
    </source>
</evidence>
<dbReference type="SUPFAM" id="SSF82866">
    <property type="entry name" value="Multidrug efflux transporter AcrB transmembrane domain"/>
    <property type="match status" value="1"/>
</dbReference>
<evidence type="ECO:0000256" key="1">
    <source>
        <dbReference type="ARBA" id="ARBA00004651"/>
    </source>
</evidence>
<dbReference type="KEGG" id="rca:Rcas_3325"/>
<dbReference type="InterPro" id="IPR048634">
    <property type="entry name" value="SecD_SecF_C"/>
</dbReference>
<dbReference type="RefSeq" id="WP_012121799.1">
    <property type="nucleotide sequence ID" value="NC_009767.1"/>
</dbReference>
<keyword evidence="8 10" id="KW-0811">Translocation</keyword>
<keyword evidence="3 10" id="KW-1003">Cell membrane</keyword>
<dbReference type="HOGENOM" id="CLU_050012_0_0_0"/>
<dbReference type="PANTHER" id="PTHR30081:SF8">
    <property type="entry name" value="PROTEIN TRANSLOCASE SUBUNIT SECF"/>
    <property type="match status" value="1"/>
</dbReference>
<accession>A7NP79</accession>
<organism evidence="12 13">
    <name type="scientific">Roseiflexus castenholzii (strain DSM 13941 / HLO8)</name>
    <dbReference type="NCBI Taxonomy" id="383372"/>
    <lineage>
        <taxon>Bacteria</taxon>
        <taxon>Bacillati</taxon>
        <taxon>Chloroflexota</taxon>
        <taxon>Chloroflexia</taxon>
        <taxon>Chloroflexales</taxon>
        <taxon>Roseiflexineae</taxon>
        <taxon>Roseiflexaceae</taxon>
        <taxon>Roseiflexus</taxon>
    </lineage>
</organism>
<dbReference type="GO" id="GO:0065002">
    <property type="term" value="P:intracellular protein transmembrane transport"/>
    <property type="evidence" value="ECO:0007669"/>
    <property type="project" value="UniProtKB-UniRule"/>
</dbReference>
<dbReference type="InterPro" id="IPR022646">
    <property type="entry name" value="SecD/SecF_CS"/>
</dbReference>
<dbReference type="STRING" id="383372.Rcas_3325"/>
<dbReference type="Pfam" id="PF07549">
    <property type="entry name" value="Sec_GG"/>
    <property type="match status" value="1"/>
</dbReference>
<dbReference type="NCBIfam" id="TIGR00966">
    <property type="entry name" value="transloc_SecF"/>
    <property type="match status" value="1"/>
</dbReference>
<keyword evidence="9 10" id="KW-0472">Membrane</keyword>
<evidence type="ECO:0000313" key="12">
    <source>
        <dbReference type="EMBL" id="ABU59375.1"/>
    </source>
</evidence>
<proteinExistence type="inferred from homology"/>
<keyword evidence="4" id="KW-0997">Cell inner membrane</keyword>
<dbReference type="eggNOG" id="COG0341">
    <property type="taxonomic scope" value="Bacteria"/>
</dbReference>
<feature type="transmembrane region" description="Helical" evidence="10">
    <location>
        <begin position="276"/>
        <end position="302"/>
    </location>
</feature>
<gene>
    <name evidence="10" type="primary">secF</name>
    <name evidence="12" type="ordered locus">Rcas_3325</name>
</gene>
<feature type="domain" description="Protein export membrane protein SecD/SecF C-terminal" evidence="11">
    <location>
        <begin position="111"/>
        <end position="304"/>
    </location>
</feature>
<feature type="transmembrane region" description="Helical" evidence="10">
    <location>
        <begin position="252"/>
        <end position="270"/>
    </location>
</feature>
<dbReference type="GO" id="GO:0015450">
    <property type="term" value="F:protein-transporting ATPase activity"/>
    <property type="evidence" value="ECO:0007669"/>
    <property type="project" value="InterPro"/>
</dbReference>
<dbReference type="PRINTS" id="PR01755">
    <property type="entry name" value="SECFTRNLCASE"/>
</dbReference>
<keyword evidence="13" id="KW-1185">Reference proteome</keyword>
<evidence type="ECO:0000313" key="13">
    <source>
        <dbReference type="Proteomes" id="UP000000263"/>
    </source>
</evidence>
<comment type="subunit">
    <text evidence="10">Forms a complex with SecD. Part of the essential Sec protein translocation apparatus which comprises SecA, SecYEG and auxiliary proteins SecDF. Other proteins may also be involved.</text>
</comment>
<dbReference type="InterPro" id="IPR022645">
    <property type="entry name" value="SecD/SecF_bac"/>
</dbReference>
<protein>
    <recommendedName>
        <fullName evidence="10">Protein-export membrane protein SecF</fullName>
    </recommendedName>
</protein>
<dbReference type="EMBL" id="CP000804">
    <property type="protein sequence ID" value="ABU59375.1"/>
    <property type="molecule type" value="Genomic_DNA"/>
</dbReference>
<sequence length="324" mass="35629">MDKLVKLRYWWFALSMLIIIPGLVSLAIVGLRLGIDFSGGALWDLQFVERAPGQLDTERIRSIFAAQGFEGALVQLTESQVDGRTVASAVVRTRSLSETDPETQRQQVLSALKSEYGQVNQQALQTVGATVSAESTRSAVIAVIAACVVILIYLTLAFRRAPHPVRYGVCAILAMIHDVLLVLGVASILGVVIGLEVDALFLTALLTVISFSVHDTIVVFDRIRENLINRRPTETFDDIVNHSIVQTLPRSVNTQLTTFFTLMALLLFGGESIRNLVLILLIGLISGTYSSIFNAAQLLVVWENREWNRWFRRSNPPGAEAPAA</sequence>
<evidence type="ECO:0000256" key="8">
    <source>
        <dbReference type="ARBA" id="ARBA00023010"/>
    </source>
</evidence>
<evidence type="ECO:0000259" key="11">
    <source>
        <dbReference type="Pfam" id="PF02355"/>
    </source>
</evidence>
<name>A7NP79_ROSCS</name>
<feature type="transmembrane region" description="Helical" evidence="10">
    <location>
        <begin position="12"/>
        <end position="35"/>
    </location>
</feature>
<dbReference type="PANTHER" id="PTHR30081">
    <property type="entry name" value="PROTEIN-EXPORT MEMBRANE PROTEIN SEC"/>
    <property type="match status" value="1"/>
</dbReference>
<keyword evidence="6 10" id="KW-0653">Protein transport</keyword>
<evidence type="ECO:0000256" key="3">
    <source>
        <dbReference type="ARBA" id="ARBA00022475"/>
    </source>
</evidence>
<dbReference type="GO" id="GO:0006605">
    <property type="term" value="P:protein targeting"/>
    <property type="evidence" value="ECO:0007669"/>
    <property type="project" value="UniProtKB-UniRule"/>
</dbReference>